<dbReference type="Pfam" id="PF01729">
    <property type="entry name" value="QRPTase_C"/>
    <property type="match status" value="1"/>
</dbReference>
<sequence>MTLPVSNRAIRESVRIALAEDIGPGDLTAQLIPENATCRAHVICKEAAVLCGQAWFDATFAALDGDVKVHWQVADGDTIPAGTRLCALSGPSRAILTGERTALNFLQTLSATATRTREYVEAVAGTGAHILDTRKTLPGLRLAQKYAVTCGGGHNHRLGLYDAVLIKENHIMAAGSIAAAVACARSLGEQVPVEVETESLDEVRQALEAGADIIMLDDFPLEGMHEAVALVAGRCLLEASGGVDLDSLRAIAATGVDRISVGGLTKHIQAVDLSLRLEVDYASRFA</sequence>
<feature type="domain" description="Quinolinate phosphoribosyl transferase N-terminal" evidence="14">
    <location>
        <begin position="26"/>
        <end position="110"/>
    </location>
</feature>
<evidence type="ECO:0000259" key="14">
    <source>
        <dbReference type="Pfam" id="PF02749"/>
    </source>
</evidence>
<comment type="similarity">
    <text evidence="3 12">Belongs to the NadC/ModD family.</text>
</comment>
<evidence type="ECO:0000313" key="16">
    <source>
        <dbReference type="Proteomes" id="UP000199256"/>
    </source>
</evidence>
<evidence type="ECO:0000259" key="13">
    <source>
        <dbReference type="Pfam" id="PF01729"/>
    </source>
</evidence>
<dbReference type="InterPro" id="IPR027277">
    <property type="entry name" value="NadC/ModD"/>
</dbReference>
<keyword evidence="16" id="KW-1185">Reference proteome</keyword>
<dbReference type="GO" id="GO:0034213">
    <property type="term" value="P:quinolinate catabolic process"/>
    <property type="evidence" value="ECO:0007669"/>
    <property type="project" value="TreeGrafter"/>
</dbReference>
<proteinExistence type="inferred from homology"/>
<dbReference type="RefSeq" id="WP_090250997.1">
    <property type="nucleotide sequence ID" value="NZ_FOAA01000002.1"/>
</dbReference>
<dbReference type="AlphaFoldDB" id="A0A1H7HPS8"/>
<evidence type="ECO:0000256" key="9">
    <source>
        <dbReference type="ARBA" id="ARBA00033102"/>
    </source>
</evidence>
<name>A0A1H7HPS8_9GAMM</name>
<comment type="pathway">
    <text evidence="2">Cofactor biosynthesis; NAD(+) biosynthesis; nicotinate D-ribonucleotide from quinolinate: step 1/1.</text>
</comment>
<evidence type="ECO:0000256" key="5">
    <source>
        <dbReference type="ARBA" id="ARBA00011944"/>
    </source>
</evidence>
<keyword evidence="8 12" id="KW-0808">Transferase</keyword>
<dbReference type="PANTHER" id="PTHR32179">
    <property type="entry name" value="NICOTINATE-NUCLEOTIDE PYROPHOSPHORYLASE [CARBOXYLATING]"/>
    <property type="match status" value="1"/>
</dbReference>
<dbReference type="GO" id="GO:0009435">
    <property type="term" value="P:NAD+ biosynthetic process"/>
    <property type="evidence" value="ECO:0007669"/>
    <property type="project" value="UniProtKB-UniPathway"/>
</dbReference>
<protein>
    <recommendedName>
        <fullName evidence="11">Probable nicotinate-nucleotide pyrophosphorylase [carboxylating]</fullName>
        <ecNumber evidence="5">2.4.2.19</ecNumber>
    </recommendedName>
    <alternativeName>
        <fullName evidence="9">Quinolinate phosphoribosyltransferase [decarboxylating]</fullName>
    </alternativeName>
</protein>
<dbReference type="InterPro" id="IPR022412">
    <property type="entry name" value="Quinolinate_PRibosylTrfase_N"/>
</dbReference>
<dbReference type="GO" id="GO:0004514">
    <property type="term" value="F:nicotinate-nucleotide diphosphorylase (carboxylating) activity"/>
    <property type="evidence" value="ECO:0007669"/>
    <property type="project" value="UniProtKB-EC"/>
</dbReference>
<evidence type="ECO:0000256" key="8">
    <source>
        <dbReference type="ARBA" id="ARBA00022679"/>
    </source>
</evidence>
<evidence type="ECO:0000256" key="4">
    <source>
        <dbReference type="ARBA" id="ARBA00011218"/>
    </source>
</evidence>
<dbReference type="FunFam" id="3.20.20.70:FF:000030">
    <property type="entry name" value="Nicotinate-nucleotide pyrophosphorylase, carboxylating"/>
    <property type="match status" value="1"/>
</dbReference>
<organism evidence="15 16">
    <name type="scientific">Ectothiorhodospira marina</name>
    <dbReference type="NCBI Taxonomy" id="1396821"/>
    <lineage>
        <taxon>Bacteria</taxon>
        <taxon>Pseudomonadati</taxon>
        <taxon>Pseudomonadota</taxon>
        <taxon>Gammaproteobacteria</taxon>
        <taxon>Chromatiales</taxon>
        <taxon>Ectothiorhodospiraceae</taxon>
        <taxon>Ectothiorhodospira</taxon>
    </lineage>
</organism>
<comment type="subunit">
    <text evidence="4">Hexamer formed by 3 homodimers.</text>
</comment>
<keyword evidence="7 12" id="KW-0328">Glycosyltransferase</keyword>
<evidence type="ECO:0000256" key="2">
    <source>
        <dbReference type="ARBA" id="ARBA00004893"/>
    </source>
</evidence>
<evidence type="ECO:0000256" key="1">
    <source>
        <dbReference type="ARBA" id="ARBA00003237"/>
    </source>
</evidence>
<dbReference type="InterPro" id="IPR037128">
    <property type="entry name" value="Quinolinate_PRibosylTase_N_sf"/>
</dbReference>
<evidence type="ECO:0000256" key="12">
    <source>
        <dbReference type="PIRNR" id="PIRNR006250"/>
    </source>
</evidence>
<accession>A0A1H7HPS8</accession>
<feature type="domain" description="Quinolinate phosphoribosyl transferase C-terminal" evidence="13">
    <location>
        <begin position="113"/>
        <end position="276"/>
    </location>
</feature>
<dbReference type="InterPro" id="IPR002638">
    <property type="entry name" value="Quinolinate_PRibosylTrfase_C"/>
</dbReference>
<dbReference type="CDD" id="cd01572">
    <property type="entry name" value="QPRTase"/>
    <property type="match status" value="1"/>
</dbReference>
<dbReference type="SUPFAM" id="SSF51690">
    <property type="entry name" value="Nicotinate/Quinolinate PRTase C-terminal domain-like"/>
    <property type="match status" value="1"/>
</dbReference>
<dbReference type="InterPro" id="IPR036068">
    <property type="entry name" value="Nicotinate_pribotase-like_C"/>
</dbReference>
<gene>
    <name evidence="15" type="ORF">SAMN05444515_102201</name>
</gene>
<dbReference type="PANTHER" id="PTHR32179:SF3">
    <property type="entry name" value="NICOTINATE-NUCLEOTIDE PYROPHOSPHORYLASE [CARBOXYLATING]"/>
    <property type="match status" value="1"/>
</dbReference>
<dbReference type="Gene3D" id="3.20.20.70">
    <property type="entry name" value="Aldolase class I"/>
    <property type="match status" value="1"/>
</dbReference>
<reference evidence="16" key="1">
    <citation type="submission" date="2016-10" db="EMBL/GenBank/DDBJ databases">
        <authorList>
            <person name="Varghese N."/>
            <person name="Submissions S."/>
        </authorList>
    </citation>
    <scope>NUCLEOTIDE SEQUENCE [LARGE SCALE GENOMIC DNA]</scope>
    <source>
        <strain evidence="16">DSM 241</strain>
    </source>
</reference>
<dbReference type="Pfam" id="PF02749">
    <property type="entry name" value="QRPTase_N"/>
    <property type="match status" value="1"/>
</dbReference>
<keyword evidence="6" id="KW-0662">Pyridine nucleotide biosynthesis</keyword>
<evidence type="ECO:0000256" key="3">
    <source>
        <dbReference type="ARBA" id="ARBA00009400"/>
    </source>
</evidence>
<dbReference type="UniPathway" id="UPA00253">
    <property type="reaction ID" value="UER00331"/>
</dbReference>
<evidence type="ECO:0000256" key="7">
    <source>
        <dbReference type="ARBA" id="ARBA00022676"/>
    </source>
</evidence>
<dbReference type="EMBL" id="FOAA01000002">
    <property type="protein sequence ID" value="SEK51040.1"/>
    <property type="molecule type" value="Genomic_DNA"/>
</dbReference>
<dbReference type="SUPFAM" id="SSF54675">
    <property type="entry name" value="Nicotinate/Quinolinate PRTase N-terminal domain-like"/>
    <property type="match status" value="1"/>
</dbReference>
<evidence type="ECO:0000256" key="6">
    <source>
        <dbReference type="ARBA" id="ARBA00022642"/>
    </source>
</evidence>
<comment type="catalytic activity">
    <reaction evidence="10">
        <text>nicotinate beta-D-ribonucleotide + CO2 + diphosphate = quinolinate + 5-phospho-alpha-D-ribose 1-diphosphate + 2 H(+)</text>
        <dbReference type="Rhea" id="RHEA:12733"/>
        <dbReference type="ChEBI" id="CHEBI:15378"/>
        <dbReference type="ChEBI" id="CHEBI:16526"/>
        <dbReference type="ChEBI" id="CHEBI:29959"/>
        <dbReference type="ChEBI" id="CHEBI:33019"/>
        <dbReference type="ChEBI" id="CHEBI:57502"/>
        <dbReference type="ChEBI" id="CHEBI:58017"/>
        <dbReference type="EC" id="2.4.2.19"/>
    </reaction>
</comment>
<dbReference type="Gene3D" id="3.90.1170.20">
    <property type="entry name" value="Quinolinate phosphoribosyl transferase, N-terminal domain"/>
    <property type="match status" value="1"/>
</dbReference>
<dbReference type="STRING" id="1396821.SAMN05444515_102201"/>
<dbReference type="InterPro" id="IPR004393">
    <property type="entry name" value="NadC"/>
</dbReference>
<comment type="function">
    <text evidence="1">Involved in the catabolism of quinolinic acid (QA).</text>
</comment>
<evidence type="ECO:0000256" key="10">
    <source>
        <dbReference type="ARBA" id="ARBA00047445"/>
    </source>
</evidence>
<dbReference type="GO" id="GO:0005737">
    <property type="term" value="C:cytoplasm"/>
    <property type="evidence" value="ECO:0007669"/>
    <property type="project" value="TreeGrafter"/>
</dbReference>
<dbReference type="NCBIfam" id="TIGR00078">
    <property type="entry name" value="nadC"/>
    <property type="match status" value="1"/>
</dbReference>
<dbReference type="InterPro" id="IPR013785">
    <property type="entry name" value="Aldolase_TIM"/>
</dbReference>
<dbReference type="PIRSF" id="PIRSF006250">
    <property type="entry name" value="NadC_ModD"/>
    <property type="match status" value="1"/>
</dbReference>
<evidence type="ECO:0000256" key="11">
    <source>
        <dbReference type="ARBA" id="ARBA00069173"/>
    </source>
</evidence>
<evidence type="ECO:0000313" key="15">
    <source>
        <dbReference type="EMBL" id="SEK51040.1"/>
    </source>
</evidence>
<dbReference type="FunFam" id="3.90.1170.20:FF:000001">
    <property type="entry name" value="Nicotinate-nucleotide diphosphorylase (Carboxylating)"/>
    <property type="match status" value="1"/>
</dbReference>
<dbReference type="EC" id="2.4.2.19" evidence="5"/>
<dbReference type="Proteomes" id="UP000199256">
    <property type="component" value="Unassembled WGS sequence"/>
</dbReference>
<dbReference type="OrthoDB" id="9782546at2"/>